<feature type="binding site" evidence="5">
    <location>
        <position position="208"/>
    </location>
    <ligand>
        <name>Zn(2+)</name>
        <dbReference type="ChEBI" id="CHEBI:29105"/>
    </ligand>
</feature>
<keyword evidence="3 6" id="KW-1133">Transmembrane helix</keyword>
<dbReference type="AlphaFoldDB" id="A0A7Y9LVV9"/>
<evidence type="ECO:0000256" key="5">
    <source>
        <dbReference type="PIRSR" id="PIRSR604254-1"/>
    </source>
</evidence>
<name>A0A7Y9LVV9_9MICC</name>
<keyword evidence="2 6" id="KW-0812">Transmembrane</keyword>
<dbReference type="InterPro" id="IPR004254">
    <property type="entry name" value="AdipoR/HlyIII-related"/>
</dbReference>
<protein>
    <submittedName>
        <fullName evidence="7">Hemolysin III</fullName>
    </submittedName>
</protein>
<feature type="binding site" evidence="5">
    <location>
        <position position="80"/>
    </location>
    <ligand>
        <name>Zn(2+)</name>
        <dbReference type="ChEBI" id="CHEBI:29105"/>
    </ligand>
</feature>
<evidence type="ECO:0000313" key="8">
    <source>
        <dbReference type="Proteomes" id="UP000521748"/>
    </source>
</evidence>
<keyword evidence="5" id="KW-0862">Zinc</keyword>
<evidence type="ECO:0000256" key="2">
    <source>
        <dbReference type="ARBA" id="ARBA00022692"/>
    </source>
</evidence>
<evidence type="ECO:0000256" key="3">
    <source>
        <dbReference type="ARBA" id="ARBA00022989"/>
    </source>
</evidence>
<comment type="caution">
    <text evidence="7">The sequence shown here is derived from an EMBL/GenBank/DDBJ whole genome shotgun (WGS) entry which is preliminary data.</text>
</comment>
<dbReference type="PANTHER" id="PTHR20855">
    <property type="entry name" value="ADIPOR/PROGESTIN RECEPTOR-RELATED"/>
    <property type="match status" value="1"/>
</dbReference>
<dbReference type="GO" id="GO:0016020">
    <property type="term" value="C:membrane"/>
    <property type="evidence" value="ECO:0007669"/>
    <property type="project" value="UniProtKB-SubCell"/>
</dbReference>
<keyword evidence="5" id="KW-0479">Metal-binding</keyword>
<evidence type="ECO:0000256" key="4">
    <source>
        <dbReference type="ARBA" id="ARBA00023136"/>
    </source>
</evidence>
<sequence length="233" mass="25002">MARPTSKAIDGLPEAAVTQSPGALESKPSWRGWIHLVATPVAIAAGIVLICVAPTTIAKITSAIYAFTGMLLFGISALYHRGNWTPGVKAVLKRLDHTNIVLVIAGTYTPLAALLLPQPKAALLLWLIWGGAVAGVAFRVLWVGAPRWLYVPIYCVLGLAAVFFFPDFFAASVPASVLICVGGAFYIAGAVFYGIKRPNFSKAHFGFHEFFHAFTVVGFTCHFIAIMLAVFTH</sequence>
<evidence type="ECO:0000256" key="1">
    <source>
        <dbReference type="ARBA" id="ARBA00004141"/>
    </source>
</evidence>
<keyword evidence="8" id="KW-1185">Reference proteome</keyword>
<feature type="transmembrane region" description="Helical" evidence="6">
    <location>
        <begin position="123"/>
        <end position="142"/>
    </location>
</feature>
<dbReference type="GO" id="GO:0046872">
    <property type="term" value="F:metal ion binding"/>
    <property type="evidence" value="ECO:0007669"/>
    <property type="project" value="UniProtKB-KW"/>
</dbReference>
<accession>A0A7Y9LVV9</accession>
<proteinExistence type="predicted"/>
<evidence type="ECO:0000313" key="7">
    <source>
        <dbReference type="EMBL" id="NYE96526.1"/>
    </source>
</evidence>
<keyword evidence="4 6" id="KW-0472">Membrane</keyword>
<organism evidence="7 8">
    <name type="scientific">Psychromicrobium silvestre</name>
    <dbReference type="NCBI Taxonomy" id="1645614"/>
    <lineage>
        <taxon>Bacteria</taxon>
        <taxon>Bacillati</taxon>
        <taxon>Actinomycetota</taxon>
        <taxon>Actinomycetes</taxon>
        <taxon>Micrococcales</taxon>
        <taxon>Micrococcaceae</taxon>
        <taxon>Psychromicrobium</taxon>
    </lineage>
</organism>
<reference evidence="7 8" key="1">
    <citation type="submission" date="2020-07" db="EMBL/GenBank/DDBJ databases">
        <title>Sequencing the genomes of 1000 actinobacteria strains.</title>
        <authorList>
            <person name="Klenk H.-P."/>
        </authorList>
    </citation>
    <scope>NUCLEOTIDE SEQUENCE [LARGE SCALE GENOMIC DNA]</scope>
    <source>
        <strain evidence="7 8">DSM 102047</strain>
    </source>
</reference>
<feature type="transmembrane region" description="Helical" evidence="6">
    <location>
        <begin position="33"/>
        <end position="53"/>
    </location>
</feature>
<dbReference type="RefSeq" id="WP_179390173.1">
    <property type="nucleotide sequence ID" value="NZ_JACBYQ010000002.1"/>
</dbReference>
<dbReference type="PANTHER" id="PTHR20855:SF3">
    <property type="entry name" value="LD03007P"/>
    <property type="match status" value="1"/>
</dbReference>
<gene>
    <name evidence="7" type="ORF">FHU41_002776</name>
</gene>
<dbReference type="EMBL" id="JACBYQ010000002">
    <property type="protein sequence ID" value="NYE96526.1"/>
    <property type="molecule type" value="Genomic_DNA"/>
</dbReference>
<feature type="transmembrane region" description="Helical" evidence="6">
    <location>
        <begin position="210"/>
        <end position="231"/>
    </location>
</feature>
<comment type="subcellular location">
    <subcellularLocation>
        <location evidence="1">Membrane</location>
        <topology evidence="1">Multi-pass membrane protein</topology>
    </subcellularLocation>
</comment>
<feature type="transmembrane region" description="Helical" evidence="6">
    <location>
        <begin position="148"/>
        <end position="165"/>
    </location>
</feature>
<feature type="transmembrane region" description="Helical" evidence="6">
    <location>
        <begin position="177"/>
        <end position="195"/>
    </location>
</feature>
<dbReference type="Proteomes" id="UP000521748">
    <property type="component" value="Unassembled WGS sequence"/>
</dbReference>
<evidence type="ECO:0000256" key="6">
    <source>
        <dbReference type="SAM" id="Phobius"/>
    </source>
</evidence>
<dbReference type="Pfam" id="PF03006">
    <property type="entry name" value="HlyIII"/>
    <property type="match status" value="1"/>
</dbReference>
<feature type="binding site" evidence="5">
    <location>
        <position position="212"/>
    </location>
    <ligand>
        <name>Zn(2+)</name>
        <dbReference type="ChEBI" id="CHEBI:29105"/>
    </ligand>
</feature>
<feature type="transmembrane region" description="Helical" evidence="6">
    <location>
        <begin position="60"/>
        <end position="79"/>
    </location>
</feature>
<feature type="transmembrane region" description="Helical" evidence="6">
    <location>
        <begin position="99"/>
        <end position="116"/>
    </location>
</feature>